<evidence type="ECO:0000256" key="2">
    <source>
        <dbReference type="ARBA" id="ARBA00005241"/>
    </source>
</evidence>
<dbReference type="PANTHER" id="PTHR16172:SF37">
    <property type="entry name" value="RE36877P"/>
    <property type="match status" value="1"/>
</dbReference>
<feature type="compositionally biased region" description="Basic and acidic residues" evidence="6">
    <location>
        <begin position="626"/>
        <end position="635"/>
    </location>
</feature>
<dbReference type="Proteomes" id="UP001381693">
    <property type="component" value="Unassembled WGS sequence"/>
</dbReference>
<evidence type="ECO:0000256" key="7">
    <source>
        <dbReference type="SAM" id="Phobius"/>
    </source>
</evidence>
<comment type="similarity">
    <text evidence="2">Belongs to the major facilitator superfamily. MFSD6 family.</text>
</comment>
<protein>
    <recommendedName>
        <fullName evidence="8">Major facilitator superfamily associated domain-containing protein</fullName>
    </recommendedName>
</protein>
<evidence type="ECO:0000259" key="8">
    <source>
        <dbReference type="Pfam" id="PF12832"/>
    </source>
</evidence>
<keyword evidence="5 7" id="KW-0472">Membrane</keyword>
<dbReference type="EMBL" id="JAXCGZ010013411">
    <property type="protein sequence ID" value="KAK7072592.1"/>
    <property type="molecule type" value="Genomic_DNA"/>
</dbReference>
<proteinExistence type="inferred from homology"/>
<dbReference type="AlphaFoldDB" id="A0AAN9A7C7"/>
<sequence length="641" mass="70731">MVNLRINRKLVPLKAHYFLFFGSMAPVLPFIIVVAIQLGIPVPLQGSLSAFALLFTIAGKPLVSALADMFPSYRKVLFLSTISVMVAAFSSISFIPSTQDAVEIDGMLVRAILFSQQQLNSFKSFDNITTLTPLDGNALRYFSIKETVAAAHNQNSFKTGSHDLPLLVTSDKRGSGIDLGWKCNMICRSHGICDYQNNTKDLKDFILKPISDPHELQEELFNSKLLTNISISSGRDIFSSGKIVSNRNHTKTDSDGDQHYQLKADEIAWKILDANVSVECSSVKWRGENRGSITVWKTWQFWVFALLLVVGQMAFNTAVSITDAIAVDTVDEGAYGVQRAWGTIGWGVLAPISGLLVDWWSGSSLIKDYSPAFLLCFVIGIFDIILSYVSLKVPRLTDESNVFQNLRPLLRDPRFFVFLCFVILNGCLDGLVVNYIYVMQEDLAKGTSAMNNIKFIQGLTALMECGTEAPFMFVYGWFLKKLGAQKVTSLVFFLYIFRLLGLYCTGHYGPVWTTLLPEVLNGPCYGLGYTANVVYASKITPEGTSNTVQSVVNICYESFGYALAMFVGGIVYGQVGGPKMYLMACGVAAAIFILHIISLKLLPPPRESTIEAKHIDGANGSNNDQEESKALRSEKNSTVQI</sequence>
<comment type="subcellular location">
    <subcellularLocation>
        <location evidence="1">Membrane</location>
        <topology evidence="1">Multi-pass membrane protein</topology>
    </subcellularLocation>
</comment>
<feature type="transmembrane region" description="Helical" evidence="7">
    <location>
        <begin position="551"/>
        <end position="573"/>
    </location>
</feature>
<feature type="transmembrane region" description="Helical" evidence="7">
    <location>
        <begin position="299"/>
        <end position="319"/>
    </location>
</feature>
<evidence type="ECO:0000313" key="9">
    <source>
        <dbReference type="EMBL" id="KAK7072592.1"/>
    </source>
</evidence>
<feature type="transmembrane region" description="Helical" evidence="7">
    <location>
        <begin position="46"/>
        <end position="67"/>
    </location>
</feature>
<feature type="transmembrane region" description="Helical" evidence="7">
    <location>
        <begin position="415"/>
        <end position="438"/>
    </location>
</feature>
<accession>A0AAN9A7C7</accession>
<name>A0AAN9A7C7_HALRR</name>
<evidence type="ECO:0000256" key="3">
    <source>
        <dbReference type="ARBA" id="ARBA00022692"/>
    </source>
</evidence>
<evidence type="ECO:0000256" key="5">
    <source>
        <dbReference type="ARBA" id="ARBA00023136"/>
    </source>
</evidence>
<feature type="transmembrane region" description="Helical" evidence="7">
    <location>
        <begin position="372"/>
        <end position="394"/>
    </location>
</feature>
<dbReference type="InterPro" id="IPR051717">
    <property type="entry name" value="MFS_MFSD6"/>
</dbReference>
<feature type="transmembrane region" description="Helical" evidence="7">
    <location>
        <begin position="17"/>
        <end position="40"/>
    </location>
</feature>
<dbReference type="PANTHER" id="PTHR16172">
    <property type="entry name" value="MAJOR FACILITATOR SUPERFAMILY DOMAIN-CONTAINING PROTEIN 6-LIKE"/>
    <property type="match status" value="1"/>
</dbReference>
<gene>
    <name evidence="9" type="ORF">SK128_014202</name>
</gene>
<feature type="transmembrane region" description="Helical" evidence="7">
    <location>
        <begin position="490"/>
        <end position="509"/>
    </location>
</feature>
<feature type="transmembrane region" description="Helical" evidence="7">
    <location>
        <begin position="76"/>
        <end position="95"/>
    </location>
</feature>
<feature type="region of interest" description="Disordered" evidence="6">
    <location>
        <begin position="612"/>
        <end position="641"/>
    </location>
</feature>
<dbReference type="InterPro" id="IPR036259">
    <property type="entry name" value="MFS_trans_sf"/>
</dbReference>
<keyword evidence="3 7" id="KW-0812">Transmembrane</keyword>
<evidence type="ECO:0000256" key="6">
    <source>
        <dbReference type="SAM" id="MobiDB-lite"/>
    </source>
</evidence>
<feature type="transmembrane region" description="Helical" evidence="7">
    <location>
        <begin position="458"/>
        <end position="478"/>
    </location>
</feature>
<reference evidence="9 10" key="1">
    <citation type="submission" date="2023-11" db="EMBL/GenBank/DDBJ databases">
        <title>Halocaridina rubra genome assembly.</title>
        <authorList>
            <person name="Smith C."/>
        </authorList>
    </citation>
    <scope>NUCLEOTIDE SEQUENCE [LARGE SCALE GENOMIC DNA]</scope>
    <source>
        <strain evidence="9">EP-1</strain>
        <tissue evidence="9">Whole</tissue>
    </source>
</reference>
<dbReference type="GO" id="GO:0016020">
    <property type="term" value="C:membrane"/>
    <property type="evidence" value="ECO:0007669"/>
    <property type="project" value="UniProtKB-SubCell"/>
</dbReference>
<dbReference type="Pfam" id="PF12832">
    <property type="entry name" value="MFS_1_like"/>
    <property type="match status" value="1"/>
</dbReference>
<feature type="domain" description="Major facilitator superfamily associated" evidence="8">
    <location>
        <begin position="12"/>
        <end position="581"/>
    </location>
</feature>
<dbReference type="Gene3D" id="1.20.1250.20">
    <property type="entry name" value="MFS general substrate transporter like domains"/>
    <property type="match status" value="2"/>
</dbReference>
<evidence type="ECO:0000313" key="10">
    <source>
        <dbReference type="Proteomes" id="UP001381693"/>
    </source>
</evidence>
<keyword evidence="10" id="KW-1185">Reference proteome</keyword>
<evidence type="ECO:0000256" key="1">
    <source>
        <dbReference type="ARBA" id="ARBA00004141"/>
    </source>
</evidence>
<feature type="transmembrane region" description="Helical" evidence="7">
    <location>
        <begin position="580"/>
        <end position="599"/>
    </location>
</feature>
<keyword evidence="4 7" id="KW-1133">Transmembrane helix</keyword>
<organism evidence="9 10">
    <name type="scientific">Halocaridina rubra</name>
    <name type="common">Hawaiian red shrimp</name>
    <dbReference type="NCBI Taxonomy" id="373956"/>
    <lineage>
        <taxon>Eukaryota</taxon>
        <taxon>Metazoa</taxon>
        <taxon>Ecdysozoa</taxon>
        <taxon>Arthropoda</taxon>
        <taxon>Crustacea</taxon>
        <taxon>Multicrustacea</taxon>
        <taxon>Malacostraca</taxon>
        <taxon>Eumalacostraca</taxon>
        <taxon>Eucarida</taxon>
        <taxon>Decapoda</taxon>
        <taxon>Pleocyemata</taxon>
        <taxon>Caridea</taxon>
        <taxon>Atyoidea</taxon>
        <taxon>Atyidae</taxon>
        <taxon>Halocaridina</taxon>
    </lineage>
</organism>
<comment type="caution">
    <text evidence="9">The sequence shown here is derived from an EMBL/GenBank/DDBJ whole genome shotgun (WGS) entry which is preliminary data.</text>
</comment>
<dbReference type="InterPro" id="IPR024989">
    <property type="entry name" value="MFS_assoc_dom"/>
</dbReference>
<dbReference type="SUPFAM" id="SSF103473">
    <property type="entry name" value="MFS general substrate transporter"/>
    <property type="match status" value="1"/>
</dbReference>
<feature type="transmembrane region" description="Helical" evidence="7">
    <location>
        <begin position="340"/>
        <end position="360"/>
    </location>
</feature>
<evidence type="ECO:0000256" key="4">
    <source>
        <dbReference type="ARBA" id="ARBA00022989"/>
    </source>
</evidence>